<dbReference type="AlphaFoldDB" id="A0AAW1Q2I0"/>
<proteinExistence type="predicted"/>
<comment type="caution">
    <text evidence="1">The sequence shown here is derived from an EMBL/GenBank/DDBJ whole genome shotgun (WGS) entry which is preliminary data.</text>
</comment>
<accession>A0AAW1Q2I0</accession>
<dbReference type="Gene3D" id="2.60.120.200">
    <property type="match status" value="1"/>
</dbReference>
<dbReference type="InterPro" id="IPR013320">
    <property type="entry name" value="ConA-like_dom_sf"/>
</dbReference>
<dbReference type="EMBL" id="JALJOR010000007">
    <property type="protein sequence ID" value="KAK9814542.1"/>
    <property type="molecule type" value="Genomic_DNA"/>
</dbReference>
<protein>
    <submittedName>
        <fullName evidence="1">Uncharacterized protein</fullName>
    </submittedName>
</protein>
<keyword evidence="2" id="KW-1185">Reference proteome</keyword>
<reference evidence="1 2" key="1">
    <citation type="journal article" date="2024" name="Nat. Commun.">
        <title>Phylogenomics reveals the evolutionary origins of lichenization in chlorophyte algae.</title>
        <authorList>
            <person name="Puginier C."/>
            <person name="Libourel C."/>
            <person name="Otte J."/>
            <person name="Skaloud P."/>
            <person name="Haon M."/>
            <person name="Grisel S."/>
            <person name="Petersen M."/>
            <person name="Berrin J.G."/>
            <person name="Delaux P.M."/>
            <person name="Dal Grande F."/>
            <person name="Keller J."/>
        </authorList>
    </citation>
    <scope>NUCLEOTIDE SEQUENCE [LARGE SCALE GENOMIC DNA]</scope>
    <source>
        <strain evidence="1 2">SAG 2043</strain>
    </source>
</reference>
<dbReference type="Pfam" id="PF13385">
    <property type="entry name" value="Laminin_G_3"/>
    <property type="match status" value="1"/>
</dbReference>
<evidence type="ECO:0000313" key="2">
    <source>
        <dbReference type="Proteomes" id="UP001489004"/>
    </source>
</evidence>
<organism evidence="1 2">
    <name type="scientific">[Myrmecia] bisecta</name>
    <dbReference type="NCBI Taxonomy" id="41462"/>
    <lineage>
        <taxon>Eukaryota</taxon>
        <taxon>Viridiplantae</taxon>
        <taxon>Chlorophyta</taxon>
        <taxon>core chlorophytes</taxon>
        <taxon>Trebouxiophyceae</taxon>
        <taxon>Trebouxiales</taxon>
        <taxon>Trebouxiaceae</taxon>
        <taxon>Myrmecia</taxon>
    </lineage>
</organism>
<name>A0AAW1Q2I0_9CHLO</name>
<dbReference type="Proteomes" id="UP001489004">
    <property type="component" value="Unassembled WGS sequence"/>
</dbReference>
<evidence type="ECO:0000313" key="1">
    <source>
        <dbReference type="EMBL" id="KAK9814542.1"/>
    </source>
</evidence>
<sequence>MGAAQSVTVSAWVRVRVHKQHNWVLGTADRQGGFALFVDAGEKVNFGLFQEQALLLVATKALQLPHAWHYVTGVYNGTHLVVLVDGKPGSAMAVKPVHLTLPFQLLFGAAPDLPMLRLDGELGPVHVWGHARSPDQVAADMFGSWAEPPAFPAGLLGAWGHAGLQIAGLVVARPIIWECLGEDGNLAALCNSSPEVAMSTVPLYIRGSLCTLRVVADRLQRRVIHVYLGVDDMNQGSEDLCRRASINDGVARRRSSQPCTRS</sequence>
<gene>
    <name evidence="1" type="ORF">WJX72_007631</name>
</gene>
<dbReference type="SUPFAM" id="SSF49899">
    <property type="entry name" value="Concanavalin A-like lectins/glucanases"/>
    <property type="match status" value="1"/>
</dbReference>